<accession>A0ACD3AIL3</accession>
<proteinExistence type="predicted"/>
<dbReference type="EMBL" id="ML208430">
    <property type="protein sequence ID" value="TFK65612.1"/>
    <property type="molecule type" value="Genomic_DNA"/>
</dbReference>
<name>A0ACD3AIL3_9AGAR</name>
<evidence type="ECO:0000313" key="1">
    <source>
        <dbReference type="EMBL" id="TFK65612.1"/>
    </source>
</evidence>
<sequence>MKDKAKTRVSGGARAGSGLNKTGRKHVVNGVQAHTPTQLRSSQSRDGGGEDVEVNGSPGQVETQRAALVAQKQAQLEGVYDRHDTLVREIFHMENFRMMVGFNPQV</sequence>
<keyword evidence="2" id="KW-1185">Reference proteome</keyword>
<evidence type="ECO:0000313" key="2">
    <source>
        <dbReference type="Proteomes" id="UP000308600"/>
    </source>
</evidence>
<gene>
    <name evidence="1" type="ORF">BDN72DRAFT_773068</name>
</gene>
<organism evidence="1 2">
    <name type="scientific">Pluteus cervinus</name>
    <dbReference type="NCBI Taxonomy" id="181527"/>
    <lineage>
        <taxon>Eukaryota</taxon>
        <taxon>Fungi</taxon>
        <taxon>Dikarya</taxon>
        <taxon>Basidiomycota</taxon>
        <taxon>Agaricomycotina</taxon>
        <taxon>Agaricomycetes</taxon>
        <taxon>Agaricomycetidae</taxon>
        <taxon>Agaricales</taxon>
        <taxon>Pluteineae</taxon>
        <taxon>Pluteaceae</taxon>
        <taxon>Pluteus</taxon>
    </lineage>
</organism>
<protein>
    <submittedName>
        <fullName evidence="1">Uncharacterized protein</fullName>
    </submittedName>
</protein>
<dbReference type="Proteomes" id="UP000308600">
    <property type="component" value="Unassembled WGS sequence"/>
</dbReference>
<reference evidence="1 2" key="1">
    <citation type="journal article" date="2019" name="Nat. Ecol. Evol.">
        <title>Megaphylogeny resolves global patterns of mushroom evolution.</title>
        <authorList>
            <person name="Varga T."/>
            <person name="Krizsan K."/>
            <person name="Foldi C."/>
            <person name="Dima B."/>
            <person name="Sanchez-Garcia M."/>
            <person name="Sanchez-Ramirez S."/>
            <person name="Szollosi G.J."/>
            <person name="Szarkandi J.G."/>
            <person name="Papp V."/>
            <person name="Albert L."/>
            <person name="Andreopoulos W."/>
            <person name="Angelini C."/>
            <person name="Antonin V."/>
            <person name="Barry K.W."/>
            <person name="Bougher N.L."/>
            <person name="Buchanan P."/>
            <person name="Buyck B."/>
            <person name="Bense V."/>
            <person name="Catcheside P."/>
            <person name="Chovatia M."/>
            <person name="Cooper J."/>
            <person name="Damon W."/>
            <person name="Desjardin D."/>
            <person name="Finy P."/>
            <person name="Geml J."/>
            <person name="Haridas S."/>
            <person name="Hughes K."/>
            <person name="Justo A."/>
            <person name="Karasinski D."/>
            <person name="Kautmanova I."/>
            <person name="Kiss B."/>
            <person name="Kocsube S."/>
            <person name="Kotiranta H."/>
            <person name="LaButti K.M."/>
            <person name="Lechner B.E."/>
            <person name="Liimatainen K."/>
            <person name="Lipzen A."/>
            <person name="Lukacs Z."/>
            <person name="Mihaltcheva S."/>
            <person name="Morgado L.N."/>
            <person name="Niskanen T."/>
            <person name="Noordeloos M.E."/>
            <person name="Ohm R.A."/>
            <person name="Ortiz-Santana B."/>
            <person name="Ovrebo C."/>
            <person name="Racz N."/>
            <person name="Riley R."/>
            <person name="Savchenko A."/>
            <person name="Shiryaev A."/>
            <person name="Soop K."/>
            <person name="Spirin V."/>
            <person name="Szebenyi C."/>
            <person name="Tomsovsky M."/>
            <person name="Tulloss R.E."/>
            <person name="Uehling J."/>
            <person name="Grigoriev I.V."/>
            <person name="Vagvolgyi C."/>
            <person name="Papp T."/>
            <person name="Martin F.M."/>
            <person name="Miettinen O."/>
            <person name="Hibbett D.S."/>
            <person name="Nagy L.G."/>
        </authorList>
    </citation>
    <scope>NUCLEOTIDE SEQUENCE [LARGE SCALE GENOMIC DNA]</scope>
    <source>
        <strain evidence="1 2">NL-1719</strain>
    </source>
</reference>